<reference evidence="8" key="1">
    <citation type="submission" date="2009-10" db="EMBL/GenBank/DDBJ databases">
        <authorList>
            <person name="Weinstock G."/>
            <person name="Sodergren E."/>
            <person name="Clifton S."/>
            <person name="Fulton L."/>
            <person name="Fulton B."/>
            <person name="Courtney L."/>
            <person name="Fronick C."/>
            <person name="Harrison M."/>
            <person name="Strong C."/>
            <person name="Farmer C."/>
            <person name="Delahaunty K."/>
            <person name="Markovic C."/>
            <person name="Hall O."/>
            <person name="Minx P."/>
            <person name="Tomlinson C."/>
            <person name="Mitreva M."/>
            <person name="Nelson J."/>
            <person name="Hou S."/>
            <person name="Wollam A."/>
            <person name="Pepin K.H."/>
            <person name="Johnson M."/>
            <person name="Bhonagiri V."/>
            <person name="Nash W.E."/>
            <person name="Warren W."/>
            <person name="Chinwalla A."/>
            <person name="Mardis E.R."/>
            <person name="Wilson R.K."/>
        </authorList>
    </citation>
    <scope>NUCLEOTIDE SEQUENCE [LARGE SCALE GENOMIC DNA]</scope>
    <source>
        <strain evidence="8">ATCC 700122</strain>
    </source>
</reference>
<dbReference type="InterPro" id="IPR025110">
    <property type="entry name" value="AMP-bd_C"/>
</dbReference>
<evidence type="ECO:0000313" key="9">
    <source>
        <dbReference type="Proteomes" id="UP000006001"/>
    </source>
</evidence>
<comment type="function">
    <text evidence="4">Catalyzes the first step in the D-alanylation of lipoteichoic acid (LTA), the activation of D-alanine and its transfer onto the D-alanyl carrier protein (Dcp) DltC. In an ATP-dependent two-step reaction, forms a high energy D-alanyl-AMP intermediate, followed by transfer of the D-alanyl residue as a thiol ester to the phosphopantheinyl prosthetic group of the Dcp. D-alanylation of LTA plays an important role in modulating the properties of the cell wall in Gram-positive bacteria, influencing the net charge of the cell wall.</text>
</comment>
<protein>
    <submittedName>
        <fullName evidence="8">AMP-binding enzyme</fullName>
    </submittedName>
</protein>
<dbReference type="Pfam" id="PF00501">
    <property type="entry name" value="AMP-binding"/>
    <property type="match status" value="1"/>
</dbReference>
<evidence type="ECO:0000256" key="3">
    <source>
        <dbReference type="ARBA" id="ARBA00022840"/>
    </source>
</evidence>
<comment type="caution">
    <text evidence="8">The sequence shown here is derived from an EMBL/GenBank/DDBJ whole genome shotgun (WGS) entry which is preliminary data.</text>
</comment>
<feature type="domain" description="AMP-binding enzyme C-terminal" evidence="7">
    <location>
        <begin position="426"/>
        <end position="503"/>
    </location>
</feature>
<evidence type="ECO:0000259" key="6">
    <source>
        <dbReference type="Pfam" id="PF00501"/>
    </source>
</evidence>
<comment type="similarity">
    <text evidence="5">Belongs to the ATP-dependent AMP-binding enzyme family. DltA subfamily.</text>
</comment>
<dbReference type="PANTHER" id="PTHR45527">
    <property type="entry name" value="NONRIBOSOMAL PEPTIDE SYNTHETASE"/>
    <property type="match status" value="1"/>
</dbReference>
<dbReference type="eggNOG" id="COG1020">
    <property type="taxonomic scope" value="Bacteria"/>
</dbReference>
<dbReference type="NCBIfam" id="NF003417">
    <property type="entry name" value="PRK04813.1"/>
    <property type="match status" value="1"/>
</dbReference>
<dbReference type="GO" id="GO:0044550">
    <property type="term" value="P:secondary metabolite biosynthetic process"/>
    <property type="evidence" value="ECO:0007669"/>
    <property type="project" value="TreeGrafter"/>
</dbReference>
<dbReference type="GO" id="GO:0043041">
    <property type="term" value="P:amino acid activation for nonribosomal peptide biosynthetic process"/>
    <property type="evidence" value="ECO:0007669"/>
    <property type="project" value="TreeGrafter"/>
</dbReference>
<dbReference type="Gene3D" id="3.40.50.12780">
    <property type="entry name" value="N-terminal domain of ligase-like"/>
    <property type="match status" value="1"/>
</dbReference>
<proteinExistence type="inferred from homology"/>
<dbReference type="HOGENOM" id="CLU_000022_2_12_11"/>
<dbReference type="PANTHER" id="PTHR45527:SF1">
    <property type="entry name" value="FATTY ACID SYNTHASE"/>
    <property type="match status" value="1"/>
</dbReference>
<accession>D0WFV2</accession>
<dbReference type="GO" id="GO:0005737">
    <property type="term" value="C:cytoplasm"/>
    <property type="evidence" value="ECO:0007669"/>
    <property type="project" value="TreeGrafter"/>
</dbReference>
<keyword evidence="9" id="KW-1185">Reference proteome</keyword>
<dbReference type="AlphaFoldDB" id="D0WFV2"/>
<dbReference type="InterPro" id="IPR045851">
    <property type="entry name" value="AMP-bd_C_sf"/>
</dbReference>
<evidence type="ECO:0000313" key="8">
    <source>
        <dbReference type="EMBL" id="EEZ61365.1"/>
    </source>
</evidence>
<dbReference type="Pfam" id="PF13193">
    <property type="entry name" value="AMP-binding_C"/>
    <property type="match status" value="1"/>
</dbReference>
<gene>
    <name evidence="8" type="ORF">HMPREF0762_00702</name>
</gene>
<keyword evidence="1" id="KW-0963">Cytoplasm</keyword>
<dbReference type="FunFam" id="3.30.300.30:FF:000012">
    <property type="entry name" value="D-alanine--D-alanyl carrier protein ligase"/>
    <property type="match status" value="1"/>
</dbReference>
<dbReference type="Proteomes" id="UP000006001">
    <property type="component" value="Unassembled WGS sequence"/>
</dbReference>
<dbReference type="GO" id="GO:0005524">
    <property type="term" value="F:ATP binding"/>
    <property type="evidence" value="ECO:0007669"/>
    <property type="project" value="UniProtKB-KW"/>
</dbReference>
<dbReference type="Gene3D" id="3.30.300.30">
    <property type="match status" value="1"/>
</dbReference>
<dbReference type="InterPro" id="IPR042099">
    <property type="entry name" value="ANL_N_sf"/>
</dbReference>
<dbReference type="STRING" id="649764.HMPREF0762_00702"/>
<name>D0WFV2_SLAES</name>
<dbReference type="SUPFAM" id="SSF56801">
    <property type="entry name" value="Acetyl-CoA synthetase-like"/>
    <property type="match status" value="1"/>
</dbReference>
<dbReference type="GO" id="GO:0031177">
    <property type="term" value="F:phosphopantetheine binding"/>
    <property type="evidence" value="ECO:0007669"/>
    <property type="project" value="TreeGrafter"/>
</dbReference>
<dbReference type="EMBL" id="ACUX02000006">
    <property type="protein sequence ID" value="EEZ61365.1"/>
    <property type="molecule type" value="Genomic_DNA"/>
</dbReference>
<organism evidence="8 9">
    <name type="scientific">Slackia exigua (strain ATCC 700122 / DSM 15923 / CIP 105133 / JCM 11022 / KCTC 5966 / S-7)</name>
    <dbReference type="NCBI Taxonomy" id="649764"/>
    <lineage>
        <taxon>Bacteria</taxon>
        <taxon>Bacillati</taxon>
        <taxon>Actinomycetota</taxon>
        <taxon>Coriobacteriia</taxon>
        <taxon>Eggerthellales</taxon>
        <taxon>Eggerthellaceae</taxon>
        <taxon>Slackia</taxon>
    </lineage>
</organism>
<keyword evidence="2" id="KW-0547">Nucleotide-binding</keyword>
<evidence type="ECO:0000256" key="1">
    <source>
        <dbReference type="ARBA" id="ARBA00022490"/>
    </source>
</evidence>
<feature type="domain" description="AMP-dependent synthetase/ligase" evidence="6">
    <location>
        <begin position="11"/>
        <end position="367"/>
    </location>
</feature>
<evidence type="ECO:0000256" key="2">
    <source>
        <dbReference type="ARBA" id="ARBA00022741"/>
    </source>
</evidence>
<evidence type="ECO:0000256" key="4">
    <source>
        <dbReference type="ARBA" id="ARBA00054605"/>
    </source>
</evidence>
<dbReference type="OrthoDB" id="2472181at2"/>
<dbReference type="InterPro" id="IPR000873">
    <property type="entry name" value="AMP-dep_synth/lig_dom"/>
</dbReference>
<evidence type="ECO:0000259" key="7">
    <source>
        <dbReference type="Pfam" id="PF13193"/>
    </source>
</evidence>
<sequence length="513" mass="55514">MKMELLERMRRHSQDIPDALAVKTSDGEFATYRAHWSASEAIAAFLRTADIAAHEPVVVYGHTSPLMTECFHACMKSGHPYVPLDCHTVPSDRVANIVGQIGSPTVLAVEDFPTVATRGLVIPRAELERIVADGVRAGAVSDESAWVSGEDLCYILFTSDATGAPKGVQVTADCVDSFARWALTLGGIGKEGLTFLNKASFSFDLSIFGQVMSFQAGGTLYSLTKSAQDDFVKQFRAFMESKVDVWVSTPSFVDACLAEKTFDGALLKNLKLFLFSGETLTNATACRLLKRFPKAVIVNTYGPAESTVAVTSVTVTPEMAEADAPLAVGLPKPGTRIRVVDAHGSDVPAGRHGEIVVEGDTVAKGYFGREDLTAKAFGIADLDGRPVRTYRTGDEGWLDAEGMLHYRGRLDLQVKLDGFRIELGDIEENLRRLDAVETAAVVPAMRDGRVTHLVAHVVSAEARVESDFREGLKLKGALKTNLPPYMIPRKIVFHDALPMTPDGEVDRVALAAL</sequence>
<keyword evidence="3" id="KW-0067">ATP-binding</keyword>
<evidence type="ECO:0000256" key="5">
    <source>
        <dbReference type="ARBA" id="ARBA00061336"/>
    </source>
</evidence>